<accession>A0A0F9HB95</accession>
<feature type="transmembrane region" description="Helical" evidence="1">
    <location>
        <begin position="12"/>
        <end position="32"/>
    </location>
</feature>
<keyword evidence="1" id="KW-0812">Transmembrane</keyword>
<reference evidence="2" key="1">
    <citation type="journal article" date="2015" name="Nature">
        <title>Complex archaea that bridge the gap between prokaryotes and eukaryotes.</title>
        <authorList>
            <person name="Spang A."/>
            <person name="Saw J.H."/>
            <person name="Jorgensen S.L."/>
            <person name="Zaremba-Niedzwiedzka K."/>
            <person name="Martijn J."/>
            <person name="Lind A.E."/>
            <person name="van Eijk R."/>
            <person name="Schleper C."/>
            <person name="Guy L."/>
            <person name="Ettema T.J."/>
        </authorList>
    </citation>
    <scope>NUCLEOTIDE SEQUENCE</scope>
</reference>
<evidence type="ECO:0000313" key="2">
    <source>
        <dbReference type="EMBL" id="KKM00342.1"/>
    </source>
</evidence>
<organism evidence="2">
    <name type="scientific">marine sediment metagenome</name>
    <dbReference type="NCBI Taxonomy" id="412755"/>
    <lineage>
        <taxon>unclassified sequences</taxon>
        <taxon>metagenomes</taxon>
        <taxon>ecological metagenomes</taxon>
    </lineage>
</organism>
<protein>
    <submittedName>
        <fullName evidence="2">Uncharacterized protein</fullName>
    </submittedName>
</protein>
<comment type="caution">
    <text evidence="2">The sequence shown here is derived from an EMBL/GenBank/DDBJ whole genome shotgun (WGS) entry which is preliminary data.</text>
</comment>
<keyword evidence="1" id="KW-0472">Membrane</keyword>
<proteinExistence type="predicted"/>
<dbReference type="AlphaFoldDB" id="A0A0F9HB95"/>
<sequence length="33" mass="3474">GRYAFLLYRPKPAPGVGLLGSVLVPVITTFSLA</sequence>
<gene>
    <name evidence="2" type="ORF">LCGC14_1805440</name>
</gene>
<keyword evidence="1" id="KW-1133">Transmembrane helix</keyword>
<dbReference type="EMBL" id="LAZR01017457">
    <property type="protein sequence ID" value="KKM00342.1"/>
    <property type="molecule type" value="Genomic_DNA"/>
</dbReference>
<feature type="non-terminal residue" evidence="2">
    <location>
        <position position="1"/>
    </location>
</feature>
<evidence type="ECO:0000256" key="1">
    <source>
        <dbReference type="SAM" id="Phobius"/>
    </source>
</evidence>
<name>A0A0F9HB95_9ZZZZ</name>